<comment type="similarity">
    <text evidence="1 7">Belongs to the mandelate racemase/muconate lactonizing enzyme family.</text>
</comment>
<dbReference type="GO" id="GO:0006518">
    <property type="term" value="P:peptide metabolic process"/>
    <property type="evidence" value="ECO:0007669"/>
    <property type="project" value="UniProtKB-ARBA"/>
</dbReference>
<accession>A0A6P1E4L9</accession>
<comment type="cofactor">
    <cofactor evidence="6 7">
        <name>Mg(2+)</name>
        <dbReference type="ChEBI" id="CHEBI:18420"/>
    </cofactor>
    <text evidence="6 7">Binds 1 Mg(2+) ion per subunit.</text>
</comment>
<dbReference type="SUPFAM" id="SSF51604">
    <property type="entry name" value="Enolase C-terminal domain-like"/>
    <property type="match status" value="1"/>
</dbReference>
<evidence type="ECO:0000259" key="8">
    <source>
        <dbReference type="SMART" id="SM00922"/>
    </source>
</evidence>
<dbReference type="InterPro" id="IPR013342">
    <property type="entry name" value="Mandelate_racemase_C"/>
</dbReference>
<dbReference type="Proteomes" id="UP000465035">
    <property type="component" value="Chromosome"/>
</dbReference>
<dbReference type="SUPFAM" id="SSF54826">
    <property type="entry name" value="Enolase N-terminal domain-like"/>
    <property type="match status" value="1"/>
</dbReference>
<dbReference type="EMBL" id="CP047121">
    <property type="protein sequence ID" value="QHB51509.1"/>
    <property type="molecule type" value="Genomic_DNA"/>
</dbReference>
<evidence type="ECO:0000256" key="5">
    <source>
        <dbReference type="PIRSR" id="PIRSR634603-1"/>
    </source>
</evidence>
<dbReference type="GeneID" id="69057594"/>
<feature type="binding site" evidence="6">
    <location>
        <position position="215"/>
    </location>
    <ligand>
        <name>Mg(2+)</name>
        <dbReference type="ChEBI" id="CHEBI:18420"/>
    </ligand>
</feature>
<dbReference type="InterPro" id="IPR013341">
    <property type="entry name" value="Mandelate_racemase_N_dom"/>
</dbReference>
<evidence type="ECO:0000256" key="6">
    <source>
        <dbReference type="PIRSR" id="PIRSR634603-3"/>
    </source>
</evidence>
<keyword evidence="2 6" id="KW-0479">Metal-binding</keyword>
<name>A0A6P1E4L9_LENHI</name>
<dbReference type="AlphaFoldDB" id="A0A6P1E4L9"/>
<evidence type="ECO:0000256" key="3">
    <source>
        <dbReference type="ARBA" id="ARBA00022842"/>
    </source>
</evidence>
<dbReference type="Gene3D" id="3.30.390.10">
    <property type="entry name" value="Enolase-like, N-terminal domain"/>
    <property type="match status" value="1"/>
</dbReference>
<feature type="binding site" evidence="6">
    <location>
        <position position="189"/>
    </location>
    <ligand>
        <name>Mg(2+)</name>
        <dbReference type="ChEBI" id="CHEBI:18420"/>
    </ligand>
</feature>
<organism evidence="9 10">
    <name type="scientific">Lentilactobacillus hilgardii</name>
    <name type="common">Lactobacillus hilgardii</name>
    <dbReference type="NCBI Taxonomy" id="1588"/>
    <lineage>
        <taxon>Bacteria</taxon>
        <taxon>Bacillati</taxon>
        <taxon>Bacillota</taxon>
        <taxon>Bacilli</taxon>
        <taxon>Lactobacillales</taxon>
        <taxon>Lactobacillaceae</taxon>
        <taxon>Lentilactobacillus</taxon>
    </lineage>
</organism>
<dbReference type="FunFam" id="3.30.390.10:FF:000009">
    <property type="entry name" value="Hydrophobic dipeptide epimerase"/>
    <property type="match status" value="1"/>
</dbReference>
<proteinExistence type="inferred from homology"/>
<dbReference type="SFLD" id="SFLDS00001">
    <property type="entry name" value="Enolase"/>
    <property type="match status" value="1"/>
</dbReference>
<dbReference type="GO" id="GO:0000287">
    <property type="term" value="F:magnesium ion binding"/>
    <property type="evidence" value="ECO:0007669"/>
    <property type="project" value="UniProtKB-ARBA"/>
</dbReference>
<reference evidence="9 10" key="1">
    <citation type="submission" date="2019-12" db="EMBL/GenBank/DDBJ databases">
        <title>Lactobacillus hilgardii FLUB.</title>
        <authorList>
            <person name="Gustaw K."/>
        </authorList>
    </citation>
    <scope>NUCLEOTIDE SEQUENCE [LARGE SCALE GENOMIC DNA]</scope>
    <source>
        <strain evidence="9 10">FLUB</strain>
    </source>
</reference>
<dbReference type="SMART" id="SM00922">
    <property type="entry name" value="MR_MLE"/>
    <property type="match status" value="1"/>
</dbReference>
<protein>
    <recommendedName>
        <fullName evidence="7">Dipeptide epimerase</fullName>
        <ecNumber evidence="7">5.1.1.-</ecNumber>
    </recommendedName>
</protein>
<feature type="active site" description="Proton acceptor; specific for (R)-substrate epimerization" evidence="5">
    <location>
        <position position="161"/>
    </location>
</feature>
<evidence type="ECO:0000256" key="4">
    <source>
        <dbReference type="ARBA" id="ARBA00023235"/>
    </source>
</evidence>
<dbReference type="SFLD" id="SFLDG00180">
    <property type="entry name" value="muconate_cycloisomerase"/>
    <property type="match status" value="1"/>
</dbReference>
<keyword evidence="4 7" id="KW-0413">Isomerase</keyword>
<dbReference type="SMR" id="A0A6P1E4L9"/>
<feature type="binding site" evidence="6">
    <location>
        <position position="240"/>
    </location>
    <ligand>
        <name>Mg(2+)</name>
        <dbReference type="ChEBI" id="CHEBI:18420"/>
    </ligand>
</feature>
<feature type="domain" description="Mandelate racemase/muconate lactonizing enzyme C-terminal" evidence="8">
    <location>
        <begin position="140"/>
        <end position="236"/>
    </location>
</feature>
<evidence type="ECO:0000256" key="1">
    <source>
        <dbReference type="ARBA" id="ARBA00008031"/>
    </source>
</evidence>
<dbReference type="InterPro" id="IPR034603">
    <property type="entry name" value="Dipeptide_epimerase"/>
</dbReference>
<evidence type="ECO:0000256" key="2">
    <source>
        <dbReference type="ARBA" id="ARBA00022723"/>
    </source>
</evidence>
<dbReference type="Gene3D" id="3.20.20.120">
    <property type="entry name" value="Enolase-like C-terminal domain"/>
    <property type="match status" value="1"/>
</dbReference>
<sequence length="356" mass="38650">MEITDIIAHKVKVKLTKPIKVTFGEITDVETLIIKISTDTEIFGYGEACPFEPVTGESIDSELAALPLIVDSLRGKDPRNIEKNHGLMAEAILGHTALKAGIDIALYDVLGKDTGLPVYQLLGGASNSIKTDITISIDAPKQMATEAQQYVSSGFSQLKVKAGIDPHADEQAIQAILNTVTPTTEIKVDANQGWTAKQTIAIMEKFKGTNLHAVEQPLPYWQHEQNKLIRQSISQNLMLDESVHSPSDAMTVIKNGEADLVNIKLMKSKGIFGAEGINKIAEAAGLNCMIGCMAETSIGICAAVHFAAAHSNVAYCDLDSFMMFKQPKWLLDKGFTQEQDRLQLSDKPGLGINVNF</sequence>
<dbReference type="Pfam" id="PF02746">
    <property type="entry name" value="MR_MLE_N"/>
    <property type="match status" value="1"/>
</dbReference>
<feature type="active site" description="Proton acceptor; specific for (S)-substrate epimerization" evidence="5">
    <location>
        <position position="264"/>
    </location>
</feature>
<dbReference type="EC" id="5.1.1.-" evidence="7"/>
<dbReference type="PANTHER" id="PTHR48073">
    <property type="entry name" value="O-SUCCINYLBENZOATE SYNTHASE-RELATED"/>
    <property type="match status" value="1"/>
</dbReference>
<keyword evidence="3 6" id="KW-0460">Magnesium</keyword>
<dbReference type="CDD" id="cd03319">
    <property type="entry name" value="L-Ala-DL-Glu_epimerase"/>
    <property type="match status" value="1"/>
</dbReference>
<dbReference type="PANTHER" id="PTHR48073:SF2">
    <property type="entry name" value="O-SUCCINYLBENZOATE SYNTHASE"/>
    <property type="match status" value="1"/>
</dbReference>
<gene>
    <name evidence="9" type="ORF">GQR93_04405</name>
</gene>
<dbReference type="GO" id="GO:0016855">
    <property type="term" value="F:racemase and epimerase activity, acting on amino acids and derivatives"/>
    <property type="evidence" value="ECO:0007669"/>
    <property type="project" value="UniProtKB-UniRule"/>
</dbReference>
<evidence type="ECO:0000313" key="9">
    <source>
        <dbReference type="EMBL" id="QHB51509.1"/>
    </source>
</evidence>
<dbReference type="InterPro" id="IPR029065">
    <property type="entry name" value="Enolase_C-like"/>
</dbReference>
<dbReference type="RefSeq" id="WP_003552689.1">
    <property type="nucleotide sequence ID" value="NZ_CABKOL010000106.1"/>
</dbReference>
<evidence type="ECO:0000256" key="7">
    <source>
        <dbReference type="RuleBase" id="RU366006"/>
    </source>
</evidence>
<dbReference type="InterPro" id="IPR036849">
    <property type="entry name" value="Enolase-like_C_sf"/>
</dbReference>
<dbReference type="Pfam" id="PF13378">
    <property type="entry name" value="MR_MLE_C"/>
    <property type="match status" value="1"/>
</dbReference>
<evidence type="ECO:0000313" key="10">
    <source>
        <dbReference type="Proteomes" id="UP000465035"/>
    </source>
</evidence>
<dbReference type="InterPro" id="IPR029017">
    <property type="entry name" value="Enolase-like_N"/>
</dbReference>